<organism evidence="2 3">
    <name type="scientific">Pseudobacillus wudalianchiensis</name>
    <dbReference type="NCBI Taxonomy" id="1743143"/>
    <lineage>
        <taxon>Bacteria</taxon>
        <taxon>Bacillati</taxon>
        <taxon>Bacillota</taxon>
        <taxon>Bacilli</taxon>
        <taxon>Bacillales</taxon>
        <taxon>Bacillaceae</taxon>
        <taxon>Pseudobacillus</taxon>
    </lineage>
</organism>
<dbReference type="PANTHER" id="PTHR40032:SF1">
    <property type="entry name" value="EXPORTED PROTEIN"/>
    <property type="match status" value="1"/>
</dbReference>
<dbReference type="RefSeq" id="WP_065410884.1">
    <property type="nucleotide sequence ID" value="NZ_MAYT01000023.1"/>
</dbReference>
<evidence type="ECO:0000313" key="2">
    <source>
        <dbReference type="EMBL" id="OCA87446.1"/>
    </source>
</evidence>
<dbReference type="Pfam" id="PF12671">
    <property type="entry name" value="Amidase_6"/>
    <property type="match status" value="1"/>
</dbReference>
<accession>A0A1B9AU98</accession>
<dbReference type="EMBL" id="MAYT01000023">
    <property type="protein sequence ID" value="OCA87446.1"/>
    <property type="molecule type" value="Genomic_DNA"/>
</dbReference>
<keyword evidence="3" id="KW-1185">Reference proteome</keyword>
<evidence type="ECO:0000313" key="3">
    <source>
        <dbReference type="Proteomes" id="UP000092578"/>
    </source>
</evidence>
<comment type="caution">
    <text evidence="2">The sequence shown here is derived from an EMBL/GenBank/DDBJ whole genome shotgun (WGS) entry which is preliminary data.</text>
</comment>
<dbReference type="PANTHER" id="PTHR40032">
    <property type="entry name" value="EXPORTED PROTEIN-RELATED"/>
    <property type="match status" value="1"/>
</dbReference>
<dbReference type="Proteomes" id="UP000092578">
    <property type="component" value="Unassembled WGS sequence"/>
</dbReference>
<protein>
    <recommendedName>
        <fullName evidence="1">Putative amidase domain-containing protein</fullName>
    </recommendedName>
</protein>
<dbReference type="Gene3D" id="3.90.1720.10">
    <property type="entry name" value="endopeptidase domain like (from Nostoc punctiforme)"/>
    <property type="match status" value="1"/>
</dbReference>
<feature type="domain" description="Putative amidase" evidence="1">
    <location>
        <begin position="127"/>
        <end position="278"/>
    </location>
</feature>
<name>A0A1B9AU98_9BACI</name>
<proteinExistence type="predicted"/>
<dbReference type="InterPro" id="IPR024301">
    <property type="entry name" value="Amidase_6"/>
</dbReference>
<reference evidence="3" key="1">
    <citation type="submission" date="2016-05" db="EMBL/GenBank/DDBJ databases">
        <authorList>
            <person name="Liu B."/>
            <person name="Wang J."/>
            <person name="Zhu Y."/>
            <person name="Liu G."/>
            <person name="Chen Q."/>
            <person name="Chen Z."/>
            <person name="Lan J."/>
            <person name="Che J."/>
            <person name="Ge C."/>
            <person name="Shi H."/>
            <person name="Pan Z."/>
            <person name="Liu X."/>
        </authorList>
    </citation>
    <scope>NUCLEOTIDE SEQUENCE [LARGE SCALE GENOMIC DNA]</scope>
    <source>
        <strain evidence="3">FJAT-27215</strain>
    </source>
</reference>
<sequence>MYEELRQEIERRLQSLVDDKAGNEEEKWLRKKELLDSRNSKVIKAKAFGRVLSQEGEWTRYLVHFKYLIKQDSFIYLEEEVEERAARIENEQLVEDRETKRQPIFLAAETEVAELPEMFEERRAFHYDRLQAVQYAERWWNSYNPAYRQFAVDCTNFISQCLHAGGAPMAGYPDRSRGWWTRSNNWSYSWTVAHAFRWFLSSSKTGLRTQEVGEPELLQPGDVICYDFQGDGRFDHSTIVTAKDRYGMPLVNAHTTNSRMRYWSYEDSTAYTDDIKYKFFQIKDHSS</sequence>
<gene>
    <name evidence="2" type="ORF">A8F95_09470</name>
</gene>
<dbReference type="AlphaFoldDB" id="A0A1B9AU98"/>
<evidence type="ECO:0000259" key="1">
    <source>
        <dbReference type="Pfam" id="PF12671"/>
    </source>
</evidence>